<proteinExistence type="predicted"/>
<sequence length="485" mass="54664">MASANSYDNPEGRHDQDSLTGTPNMPVTDEIIEYENGSCKRLGLEDYQRYNKGGFHPVHLDDILDGRFEVVHKLGNGGFGIVWLCRDITLEKWRAVKVMAADHSSSGTEEKILSHLRNTCTPKELEDNHIMMPLEQFWLEGPNGRHICQVLPVCGLQVSNWRLKLLDYKPGTEEAVRNVCGQIVKSLHFLHSHGICHGDFRPANILMKIEGIDELDKEEVLEMLGEIAIYDIETTSGEPAGPRAPEYSVQPVDQRWCKKLWTNSIAIIDFGESFFTESPPQSTGIPALYAAPEVLFKGTGSLGPHSDIWSLACTIYEIRTVAPLFASDICGGFGIPVLEIESYLGPMPPKYSRVFFEMLRSIRAPRSVEPEHSNREPDQTSEVQPEQTSEAQPEQEGSLESQEEGPSLLVFEEILGQEQRVYRDLQDPKDVPAEFQSSEFITWRDSQEEVAELADLMRQMLKYNPDERSTIEAIASHPWVIHSIV</sequence>
<organism evidence="1 2">
    <name type="scientific">Hypoxylon rubiginosum</name>
    <dbReference type="NCBI Taxonomy" id="110542"/>
    <lineage>
        <taxon>Eukaryota</taxon>
        <taxon>Fungi</taxon>
        <taxon>Dikarya</taxon>
        <taxon>Ascomycota</taxon>
        <taxon>Pezizomycotina</taxon>
        <taxon>Sordariomycetes</taxon>
        <taxon>Xylariomycetidae</taxon>
        <taxon>Xylariales</taxon>
        <taxon>Hypoxylaceae</taxon>
        <taxon>Hypoxylon</taxon>
    </lineage>
</organism>
<protein>
    <submittedName>
        <fullName evidence="1">Kinase-like protein</fullName>
    </submittedName>
</protein>
<comment type="caution">
    <text evidence="1">The sequence shown here is derived from an EMBL/GenBank/DDBJ whole genome shotgun (WGS) entry which is preliminary data.</text>
</comment>
<accession>A0ACC0CMD9</accession>
<name>A0ACC0CMD9_9PEZI</name>
<gene>
    <name evidence="1" type="ORF">F4821DRAFT_274913</name>
</gene>
<dbReference type="EMBL" id="MU394395">
    <property type="protein sequence ID" value="KAI6081470.1"/>
    <property type="molecule type" value="Genomic_DNA"/>
</dbReference>
<evidence type="ECO:0000313" key="1">
    <source>
        <dbReference type="EMBL" id="KAI6081470.1"/>
    </source>
</evidence>
<reference evidence="1 2" key="1">
    <citation type="journal article" date="2022" name="New Phytol.">
        <title>Ecological generalism drives hyperdiversity of secondary metabolite gene clusters in xylarialean endophytes.</title>
        <authorList>
            <person name="Franco M.E.E."/>
            <person name="Wisecaver J.H."/>
            <person name="Arnold A.E."/>
            <person name="Ju Y.M."/>
            <person name="Slot J.C."/>
            <person name="Ahrendt S."/>
            <person name="Moore L.P."/>
            <person name="Eastman K.E."/>
            <person name="Scott K."/>
            <person name="Konkel Z."/>
            <person name="Mondo S.J."/>
            <person name="Kuo A."/>
            <person name="Hayes R.D."/>
            <person name="Haridas S."/>
            <person name="Andreopoulos B."/>
            <person name="Riley R."/>
            <person name="LaButti K."/>
            <person name="Pangilinan J."/>
            <person name="Lipzen A."/>
            <person name="Amirebrahimi M."/>
            <person name="Yan J."/>
            <person name="Adam C."/>
            <person name="Keymanesh K."/>
            <person name="Ng V."/>
            <person name="Louie K."/>
            <person name="Northen T."/>
            <person name="Drula E."/>
            <person name="Henrissat B."/>
            <person name="Hsieh H.M."/>
            <person name="Youens-Clark K."/>
            <person name="Lutzoni F."/>
            <person name="Miadlikowska J."/>
            <person name="Eastwood D.C."/>
            <person name="Hamelin R.C."/>
            <person name="Grigoriev I.V."/>
            <person name="U'Ren J.M."/>
        </authorList>
    </citation>
    <scope>NUCLEOTIDE SEQUENCE [LARGE SCALE GENOMIC DNA]</scope>
    <source>
        <strain evidence="1 2">ER1909</strain>
    </source>
</reference>
<evidence type="ECO:0000313" key="2">
    <source>
        <dbReference type="Proteomes" id="UP001497680"/>
    </source>
</evidence>
<dbReference type="Proteomes" id="UP001497680">
    <property type="component" value="Unassembled WGS sequence"/>
</dbReference>
<keyword evidence="2" id="KW-1185">Reference proteome</keyword>